<feature type="transmembrane region" description="Helical" evidence="2">
    <location>
        <begin position="77"/>
        <end position="99"/>
    </location>
</feature>
<dbReference type="AlphaFoldDB" id="A0AAD3D7R1"/>
<keyword evidence="2" id="KW-0812">Transmembrane</keyword>
<dbReference type="EMBL" id="BLLK01000065">
    <property type="protein sequence ID" value="GFH59472.1"/>
    <property type="molecule type" value="Genomic_DNA"/>
</dbReference>
<evidence type="ECO:0000313" key="4">
    <source>
        <dbReference type="Proteomes" id="UP001054902"/>
    </source>
</evidence>
<keyword evidence="4" id="KW-1185">Reference proteome</keyword>
<feature type="compositionally biased region" description="Basic and acidic residues" evidence="1">
    <location>
        <begin position="8"/>
        <end position="46"/>
    </location>
</feature>
<evidence type="ECO:0000256" key="2">
    <source>
        <dbReference type="SAM" id="Phobius"/>
    </source>
</evidence>
<evidence type="ECO:0000313" key="3">
    <source>
        <dbReference type="EMBL" id="GFH59472.1"/>
    </source>
</evidence>
<keyword evidence="2" id="KW-0472">Membrane</keyword>
<feature type="region of interest" description="Disordered" evidence="1">
    <location>
        <begin position="1"/>
        <end position="46"/>
    </location>
</feature>
<dbReference type="Proteomes" id="UP001054902">
    <property type="component" value="Unassembled WGS sequence"/>
</dbReference>
<accession>A0AAD3D7R1</accession>
<comment type="caution">
    <text evidence="3">The sequence shown here is derived from an EMBL/GenBank/DDBJ whole genome shotgun (WGS) entry which is preliminary data.</text>
</comment>
<keyword evidence="2" id="KW-1133">Transmembrane helix</keyword>
<protein>
    <submittedName>
        <fullName evidence="3">Uncharacterized protein</fullName>
    </submittedName>
</protein>
<reference evidence="3 4" key="1">
    <citation type="journal article" date="2021" name="Sci. Rep.">
        <title>The genome of the diatom Chaetoceros tenuissimus carries an ancient integrated fragment of an extant virus.</title>
        <authorList>
            <person name="Hongo Y."/>
            <person name="Kimura K."/>
            <person name="Takaki Y."/>
            <person name="Yoshida Y."/>
            <person name="Baba S."/>
            <person name="Kobayashi G."/>
            <person name="Nagasaki K."/>
            <person name="Hano T."/>
            <person name="Tomaru Y."/>
        </authorList>
    </citation>
    <scope>NUCLEOTIDE SEQUENCE [LARGE SCALE GENOMIC DNA]</scope>
    <source>
        <strain evidence="3 4">NIES-3715</strain>
    </source>
</reference>
<name>A0AAD3D7R1_9STRA</name>
<organism evidence="3 4">
    <name type="scientific">Chaetoceros tenuissimus</name>
    <dbReference type="NCBI Taxonomy" id="426638"/>
    <lineage>
        <taxon>Eukaryota</taxon>
        <taxon>Sar</taxon>
        <taxon>Stramenopiles</taxon>
        <taxon>Ochrophyta</taxon>
        <taxon>Bacillariophyta</taxon>
        <taxon>Coscinodiscophyceae</taxon>
        <taxon>Chaetocerotophycidae</taxon>
        <taxon>Chaetocerotales</taxon>
        <taxon>Chaetocerotaceae</taxon>
        <taxon>Chaetoceros</taxon>
    </lineage>
</organism>
<proteinExistence type="predicted"/>
<evidence type="ECO:0000256" key="1">
    <source>
        <dbReference type="SAM" id="MobiDB-lite"/>
    </source>
</evidence>
<gene>
    <name evidence="3" type="ORF">CTEN210_15948</name>
</gene>
<sequence length="125" mass="14396">MVSTRSSKKAEPKESEKKEEIADDKAKDDSTHPEIEKEETKSTIELKLREKKPLPDIKYLLQYGDPDAPPQSAKETFILFGTLFVCFVLSFIAWHFLFLKDAEPGKKMDLNRFMKQGAALNRDEM</sequence>